<name>A0ACC0PWS4_RHOML</name>
<reference evidence="1" key="1">
    <citation type="submission" date="2022-02" db="EMBL/GenBank/DDBJ databases">
        <title>Plant Genome Project.</title>
        <authorList>
            <person name="Zhang R.-G."/>
        </authorList>
    </citation>
    <scope>NUCLEOTIDE SEQUENCE</scope>
    <source>
        <strain evidence="1">AT1</strain>
    </source>
</reference>
<keyword evidence="2" id="KW-1185">Reference proteome</keyword>
<protein>
    <submittedName>
        <fullName evidence="1">Uncharacterized protein</fullName>
    </submittedName>
</protein>
<gene>
    <name evidence="1" type="ORF">RHMOL_Rhmol02G0291600</name>
</gene>
<accession>A0ACC0PWS4</accession>
<organism evidence="1 2">
    <name type="scientific">Rhododendron molle</name>
    <name type="common">Chinese azalea</name>
    <name type="synonym">Azalea mollis</name>
    <dbReference type="NCBI Taxonomy" id="49168"/>
    <lineage>
        <taxon>Eukaryota</taxon>
        <taxon>Viridiplantae</taxon>
        <taxon>Streptophyta</taxon>
        <taxon>Embryophyta</taxon>
        <taxon>Tracheophyta</taxon>
        <taxon>Spermatophyta</taxon>
        <taxon>Magnoliopsida</taxon>
        <taxon>eudicotyledons</taxon>
        <taxon>Gunneridae</taxon>
        <taxon>Pentapetalae</taxon>
        <taxon>asterids</taxon>
        <taxon>Ericales</taxon>
        <taxon>Ericaceae</taxon>
        <taxon>Ericoideae</taxon>
        <taxon>Rhodoreae</taxon>
        <taxon>Rhododendron</taxon>
    </lineage>
</organism>
<proteinExistence type="predicted"/>
<sequence>MPEEEEEEHEEDEPYQEDEPYGFSNRIEVDDQSIMMNRDDMDSVHVDVLNDEIGVDEEEDDSDAFINDDDDMIDAQTSDDELSNESFYGCFKPTTSMLQNKMVATCLPMMLIAQQSMVIIWCIEIQYWNQQLKCFAATCYKAVLLLMLLFSSLAVTLCCRTVVFGPADEALQVFDVMRDRGVPCTGHLWKSLVLSYCKRGLVEEAELLSTEMESQAAKGFSVVQHGIPLESVILKWMTVPPHQLFGETECSKVVFHLMAMLPKEVSHYRRLRLWGLGIDDSCVFRNQQLENHDPFGVFPESSETRPEISPLSSELSNKSQGGRLCICINCSINDGDRLVDEDAMEY</sequence>
<comment type="caution">
    <text evidence="1">The sequence shown here is derived from an EMBL/GenBank/DDBJ whole genome shotgun (WGS) entry which is preliminary data.</text>
</comment>
<dbReference type="EMBL" id="CM046389">
    <property type="protein sequence ID" value="KAI8569616.1"/>
    <property type="molecule type" value="Genomic_DNA"/>
</dbReference>
<dbReference type="Proteomes" id="UP001062846">
    <property type="component" value="Chromosome 2"/>
</dbReference>
<evidence type="ECO:0000313" key="1">
    <source>
        <dbReference type="EMBL" id="KAI8569616.1"/>
    </source>
</evidence>
<evidence type="ECO:0000313" key="2">
    <source>
        <dbReference type="Proteomes" id="UP001062846"/>
    </source>
</evidence>